<dbReference type="InterPro" id="IPR036291">
    <property type="entry name" value="NAD(P)-bd_dom_sf"/>
</dbReference>
<name>A0A9J6BUM6_POLVA</name>
<keyword evidence="4" id="KW-1185">Reference proteome</keyword>
<dbReference type="GO" id="GO:0016491">
    <property type="term" value="F:oxidoreductase activity"/>
    <property type="evidence" value="ECO:0007669"/>
    <property type="project" value="UniProtKB-KW"/>
</dbReference>
<dbReference type="PANTHER" id="PTHR43157">
    <property type="entry name" value="PHOSPHATIDYLINOSITOL-GLYCAN BIOSYNTHESIS CLASS F PROTEIN-RELATED"/>
    <property type="match status" value="1"/>
</dbReference>
<accession>A0A9J6BUM6</accession>
<reference evidence="3" key="1">
    <citation type="submission" date="2021-03" db="EMBL/GenBank/DDBJ databases">
        <title>Chromosome level genome of the anhydrobiotic midge Polypedilum vanderplanki.</title>
        <authorList>
            <person name="Yoshida Y."/>
            <person name="Kikawada T."/>
            <person name="Gusev O."/>
        </authorList>
    </citation>
    <scope>NUCLEOTIDE SEQUENCE</scope>
    <source>
        <strain evidence="3">NIAS01</strain>
        <tissue evidence="3">Whole body or cell culture</tissue>
    </source>
</reference>
<evidence type="ECO:0000313" key="3">
    <source>
        <dbReference type="EMBL" id="KAG5672998.1"/>
    </source>
</evidence>
<dbReference type="EMBL" id="JADBJN010000003">
    <property type="protein sequence ID" value="KAG5672998.1"/>
    <property type="molecule type" value="Genomic_DNA"/>
</dbReference>
<dbReference type="AlphaFoldDB" id="A0A9J6BUM6"/>
<comment type="similarity">
    <text evidence="2">Belongs to the short-chain dehydrogenases/reductases (SDR) family.</text>
</comment>
<dbReference type="SUPFAM" id="SSF51735">
    <property type="entry name" value="NAD(P)-binding Rossmann-fold domains"/>
    <property type="match status" value="1"/>
</dbReference>
<dbReference type="Gene3D" id="3.40.50.720">
    <property type="entry name" value="NAD(P)-binding Rossmann-like Domain"/>
    <property type="match status" value="1"/>
</dbReference>
<dbReference type="PRINTS" id="PR00080">
    <property type="entry name" value="SDRFAMILY"/>
</dbReference>
<dbReference type="OrthoDB" id="191139at2759"/>
<organism evidence="3 4">
    <name type="scientific">Polypedilum vanderplanki</name>
    <name type="common">Sleeping chironomid midge</name>
    <dbReference type="NCBI Taxonomy" id="319348"/>
    <lineage>
        <taxon>Eukaryota</taxon>
        <taxon>Metazoa</taxon>
        <taxon>Ecdysozoa</taxon>
        <taxon>Arthropoda</taxon>
        <taxon>Hexapoda</taxon>
        <taxon>Insecta</taxon>
        <taxon>Pterygota</taxon>
        <taxon>Neoptera</taxon>
        <taxon>Endopterygota</taxon>
        <taxon>Diptera</taxon>
        <taxon>Nematocera</taxon>
        <taxon>Chironomoidea</taxon>
        <taxon>Chironomidae</taxon>
        <taxon>Chironominae</taxon>
        <taxon>Polypedilum</taxon>
        <taxon>Polypedilum</taxon>
    </lineage>
</organism>
<dbReference type="PRINTS" id="PR00081">
    <property type="entry name" value="GDHRDH"/>
</dbReference>
<comment type="caution">
    <text evidence="3">The sequence shown here is derived from an EMBL/GenBank/DDBJ whole genome shotgun (WGS) entry which is preliminary data.</text>
</comment>
<proteinExistence type="inferred from homology"/>
<evidence type="ECO:0000256" key="2">
    <source>
        <dbReference type="RuleBase" id="RU000363"/>
    </source>
</evidence>
<dbReference type="Proteomes" id="UP001107558">
    <property type="component" value="Chromosome 3"/>
</dbReference>
<sequence>MLALALIPLPIAFVIFYFLRSSKEMPKTWREFVSELKMQGSGAMGLLEDTFMRFKNKVDLVKRPNKIVVMTGGNRGIGLYVIEKLLKCDMIVVLGVRNPEASKKNVDKVLGTDLTKDHVIYEKCDTGNMESVREFAKKVQTRYNAIHLLINNAGVMCTPYEETKDGFESQMAINHLGHFLLTHLLMPQLVAGSEDNDGLNARIVNVSSCVHRVTDLDYDDFHCKKFYYPADAYNKSKLAQVYFTRHLEGLFAQHELKIQNHSLHPGVVDTELFTHSATDYVPWVRRIFFKTPEEGSRTIVYAAISPELEGKGGSYLSNCAISRMHPKAWSPMECKKLFDYSCELLKIENFGFLEKN</sequence>
<protein>
    <submittedName>
        <fullName evidence="3">Uncharacterized protein</fullName>
    </submittedName>
</protein>
<keyword evidence="1" id="KW-0560">Oxidoreductase</keyword>
<dbReference type="Pfam" id="PF00106">
    <property type="entry name" value="adh_short"/>
    <property type="match status" value="1"/>
</dbReference>
<dbReference type="InterPro" id="IPR002347">
    <property type="entry name" value="SDR_fam"/>
</dbReference>
<dbReference type="PANTHER" id="PTHR43157:SF31">
    <property type="entry name" value="PHOSPHATIDYLINOSITOL-GLYCAN BIOSYNTHESIS CLASS F PROTEIN"/>
    <property type="match status" value="1"/>
</dbReference>
<gene>
    <name evidence="3" type="ORF">PVAND_003079</name>
</gene>
<evidence type="ECO:0000256" key="1">
    <source>
        <dbReference type="ARBA" id="ARBA00023002"/>
    </source>
</evidence>
<evidence type="ECO:0000313" key="4">
    <source>
        <dbReference type="Proteomes" id="UP001107558"/>
    </source>
</evidence>